<sequence length="1160" mass="124276">MATRTLGIKYTSEGLAAVTGALQKVSFAFDEALLKAQDTVEEAIKASQEALKVGDADAFAEAEKKKALAAKQTANLVKNAYRELGVQSEADIKSLKEQAVSAFEAIKNSGVASARDIADAQKQLDRRLEQLNAQLKDSSNRWGRVTELISGAKLAFSSFVGNLAANTVTGAFNSITGSITAFFGGLSANIQRAGIQTENLKAQLKTIEGSAAAAEAAYAKIAKFAQTTPYELEQVTAAYVSLANRGMKPTEEQLQAIGDMAASQQKPLQQYVEAILDAMTGENERLKEFGIKAAKSGDQVSFTFRGITKTVQATEKSILDTLLSLSKMDGVMGGMNERAKTTEGKLSNLTDALQAVYVKLFNAIMPAQQALIESATGIIAPLAQQEDLYKAIGDRAKELSDYLKANPQIIEEIRRQLQEGMLLVFNSVSATAKQILDYLKANPTAIEDAVKSMGTLLNITKELLNVLGFVLKGYQAIGDTIRVIGQELNRINDSKKINTLDIYNELIAAGATPEQASKARNRAEDEIDKLGIGARLNPYTEEVQTVLRQILEKELKLLNPDYGPLTRGASLKPLPVPVPPRSRSGASLPPPPSTGASTPRQSSGQTPPPPSPSSTTSGYAKGFERLSDLENFLNSNPLFANNPTARAVALAIAAGEVGSPWLKETSNINLFRGRGGTGNAMQGFAQFNTRYFKNIDNPVNYLDLLAKMLTGQSTLPTGQGRLNIKELENLIAGGQISTPQQFLAYLQKAMPIANWEGLFGPGGQRVLQSRVLDVQLNRLTNNIPNNQIRNFEEGKNRAQSVDQLAREVAKLTQLIGGNVSKIALPQNLFGEITPPTEFMGMRFGSSTVGAGIPPVNLDLFLATLTKNQEAIEAATEALKLGIERFTTATLPSFGEITPPTEFEGFSFGSSTVGVDAPVTYPDRIIEMAENARLAMERLDDMVAVFAETGTVGVEKLATGFENLGQTVTDVARYAFGQFFQDVLTGQKSVGDALLDLLSSFLDNIANMFASIATNSLFNWIGGLFGGGGGFSFGGLFNGGGGGVPDIFGGGATFSTIALPGFAKGGRVFGSPGIDKLVARLSNGEFVITADAAEYWGDDFLNSVNNKKLPDLNFNTSANPQKNQQNTTIINNNVSVSTPNLGGFKRSERQIGRQLSEYSSR</sequence>
<reference evidence="3" key="1">
    <citation type="submission" date="2020-07" db="EMBL/GenBank/DDBJ databases">
        <title>Dissolved microcystin release linked to lysis of a Microcystis spp. bloom in Lake Erie (USA) attributed to a novel cyanophage.</title>
        <authorList>
            <person name="McKindles K.M."/>
            <person name="Manes M.A."/>
            <person name="DeMarco J.R."/>
            <person name="McClure A."/>
            <person name="McKay R.M."/>
            <person name="Davis T.W."/>
            <person name="Bullerjahn G.S."/>
        </authorList>
    </citation>
    <scope>NUCLEOTIDE SEQUENCE</scope>
</reference>
<evidence type="ECO:0000256" key="1">
    <source>
        <dbReference type="SAM" id="Coils"/>
    </source>
</evidence>
<proteinExistence type="predicted"/>
<dbReference type="EMBL" id="MT840189">
    <property type="protein sequence ID" value="QNL31726.1"/>
    <property type="molecule type" value="Genomic_DNA"/>
</dbReference>
<organism evidence="3">
    <name type="scientific">Bacteriophage sp</name>
    <dbReference type="NCBI Taxonomy" id="38018"/>
    <lineage>
        <taxon>Viruses</taxon>
    </lineage>
</organism>
<accession>A0A7G9A4Q3</accession>
<keyword evidence="1" id="KW-0175">Coiled coil</keyword>
<feature type="region of interest" description="Disordered" evidence="2">
    <location>
        <begin position="566"/>
        <end position="620"/>
    </location>
</feature>
<evidence type="ECO:0008006" key="4">
    <source>
        <dbReference type="Google" id="ProtNLM"/>
    </source>
</evidence>
<feature type="coiled-coil region" evidence="1">
    <location>
        <begin position="114"/>
        <end position="141"/>
    </location>
</feature>
<protein>
    <recommendedName>
        <fullName evidence="4">Tape measure protein</fullName>
    </recommendedName>
</protein>
<evidence type="ECO:0000256" key="2">
    <source>
        <dbReference type="SAM" id="MobiDB-lite"/>
    </source>
</evidence>
<evidence type="ECO:0000313" key="3">
    <source>
        <dbReference type="EMBL" id="QNL31726.1"/>
    </source>
</evidence>
<name>A0A7G9A4Q3_9VIRU</name>